<feature type="repeat" description="TPR" evidence="1">
    <location>
        <begin position="1007"/>
        <end position="1040"/>
    </location>
</feature>
<feature type="compositionally biased region" description="Polar residues" evidence="2">
    <location>
        <begin position="55"/>
        <end position="93"/>
    </location>
</feature>
<dbReference type="EMBL" id="KN847478">
    <property type="protein sequence ID" value="KIX05535.1"/>
    <property type="molecule type" value="Genomic_DNA"/>
</dbReference>
<dbReference type="SMART" id="SM00028">
    <property type="entry name" value="TPR"/>
    <property type="match status" value="8"/>
</dbReference>
<feature type="compositionally biased region" description="Acidic residues" evidence="2">
    <location>
        <begin position="135"/>
        <end position="154"/>
    </location>
</feature>
<dbReference type="SUPFAM" id="SSF48439">
    <property type="entry name" value="Protein prenylyltransferase"/>
    <property type="match status" value="1"/>
</dbReference>
<evidence type="ECO:0000256" key="2">
    <source>
        <dbReference type="SAM" id="MobiDB-lite"/>
    </source>
</evidence>
<dbReference type="Gene3D" id="1.25.40.10">
    <property type="entry name" value="Tetratricopeptide repeat domain"/>
    <property type="match status" value="3"/>
</dbReference>
<dbReference type="PANTHER" id="PTHR23082:SF0">
    <property type="entry name" value="GENERAL TRANSCRIPTION FACTOR 3C POLYPEPTIDE 3"/>
    <property type="match status" value="1"/>
</dbReference>
<evidence type="ECO:0008006" key="5">
    <source>
        <dbReference type="Google" id="ProtNLM"/>
    </source>
</evidence>
<dbReference type="InterPro" id="IPR019734">
    <property type="entry name" value="TPR_rpt"/>
</dbReference>
<proteinExistence type="predicted"/>
<dbReference type="HOGENOM" id="CLU_002391_0_2_1"/>
<dbReference type="VEuPathDB" id="FungiDB:Z518_06407"/>
<dbReference type="PROSITE" id="PS50005">
    <property type="entry name" value="TPR"/>
    <property type="match status" value="1"/>
</dbReference>
<dbReference type="OrthoDB" id="9991317at2759"/>
<dbReference type="STRING" id="1442369.A0A0D2J8V4"/>
<protein>
    <recommendedName>
        <fullName evidence="5">RNA polymerase III transcription factor TFIIIC subunit (Tfc4)</fullName>
    </recommendedName>
</protein>
<dbReference type="Pfam" id="PF13181">
    <property type="entry name" value="TPR_8"/>
    <property type="match status" value="1"/>
</dbReference>
<name>A0A0D2J8V4_9EURO</name>
<keyword evidence="1" id="KW-0802">TPR repeat</keyword>
<gene>
    <name evidence="3" type="ORF">Z518_06407</name>
</gene>
<reference evidence="3 4" key="1">
    <citation type="submission" date="2015-01" db="EMBL/GenBank/DDBJ databases">
        <title>The Genome Sequence of Rhinocladiella mackenzie CBS 650.93.</title>
        <authorList>
            <consortium name="The Broad Institute Genomics Platform"/>
            <person name="Cuomo C."/>
            <person name="de Hoog S."/>
            <person name="Gorbushina A."/>
            <person name="Stielow B."/>
            <person name="Teixiera M."/>
            <person name="Abouelleil A."/>
            <person name="Chapman S.B."/>
            <person name="Priest M."/>
            <person name="Young S.K."/>
            <person name="Wortman J."/>
            <person name="Nusbaum C."/>
            <person name="Birren B."/>
        </authorList>
    </citation>
    <scope>NUCLEOTIDE SEQUENCE [LARGE SCALE GENOMIC DNA]</scope>
    <source>
        <strain evidence="3 4">CBS 650.93</strain>
    </source>
</reference>
<dbReference type="GO" id="GO:0006383">
    <property type="term" value="P:transcription by RNA polymerase III"/>
    <property type="evidence" value="ECO:0007669"/>
    <property type="project" value="InterPro"/>
</dbReference>
<accession>A0A0D2J8V4</accession>
<dbReference type="GeneID" id="25294478"/>
<dbReference type="AlphaFoldDB" id="A0A0D2J8V4"/>
<dbReference type="RefSeq" id="XP_013272671.1">
    <property type="nucleotide sequence ID" value="XM_013417217.1"/>
</dbReference>
<dbReference type="InterPro" id="IPR039340">
    <property type="entry name" value="Tfc4/TFIIIC-102/Sfc4"/>
</dbReference>
<dbReference type="PANTHER" id="PTHR23082">
    <property type="entry name" value="TRANSCRIPTION INITIATION FACTOR IIIC TFIIIC , POLYPEPTIDE 3-RELATED"/>
    <property type="match status" value="1"/>
</dbReference>
<evidence type="ECO:0000256" key="1">
    <source>
        <dbReference type="PROSITE-ProRule" id="PRU00339"/>
    </source>
</evidence>
<evidence type="ECO:0000313" key="4">
    <source>
        <dbReference type="Proteomes" id="UP000053617"/>
    </source>
</evidence>
<dbReference type="Proteomes" id="UP000053617">
    <property type="component" value="Unassembled WGS sequence"/>
</dbReference>
<organism evidence="3 4">
    <name type="scientific">Rhinocladiella mackenziei CBS 650.93</name>
    <dbReference type="NCBI Taxonomy" id="1442369"/>
    <lineage>
        <taxon>Eukaryota</taxon>
        <taxon>Fungi</taxon>
        <taxon>Dikarya</taxon>
        <taxon>Ascomycota</taxon>
        <taxon>Pezizomycotina</taxon>
        <taxon>Eurotiomycetes</taxon>
        <taxon>Chaetothyriomycetidae</taxon>
        <taxon>Chaetothyriales</taxon>
        <taxon>Herpotrichiellaceae</taxon>
        <taxon>Rhinocladiella</taxon>
    </lineage>
</organism>
<sequence length="1176" mass="134150">MSDQRTGNFRSGPGKDFPSSIPFSPWMAHIQPISPSEFPQASRPLVFEGFVPSSIRPQSPQPENHTNASNRLPYSQQDQPPLQFGSLGQSETSYPAIIPAPFSRSNYVPFPADALPQRQQDHPRKAPDGDVSETPNEEAETSADEEDLSMDESEIPGIASVTAEGEIHTTTKRPFGRPRPPGTESRPRKRRKKGTGARGGWSKGLRIGPRPAIDPGAEFNDLYKQATNAFIDDQDTERALELILKAIAINPEIYSAHALLSEIYFVKNDDEKAIAALFSGAHSAPRDSEVWQQVANACLQRSTGDRQTALQQASYCYSRIIHNDSKDFDTRYRRAGVNRELGNYAKAMKDLDTILESMPRNSSVMRQVAEIGIETRDTGKAKSLYEEALSYYKENGLEGEESFTWADILVYAELLAQEEPPELALSNSIKVLKQLSRWLLGRHEEDFWDEFSDDDREWDSDDDPRRIMVSQFVSGQYPLDAYGIGLPLELRVKLGLFRLGQGQDTLHEALAHFEWLEPEGRGEAANVFEYPDLFLEVARALYAAQEHNQALRYFEPLKEVNAYSDTDFWLGIAACSYICGNKVQAIECYEEAKSGDDNCGEARTQLSKLYADLGERAKAMENAREAVRIAASSVQRTEKRKYERKEQRLAREAAEKALKQAYRLPSSIDQDNPIDRIEARLQRKRRRLTRDKSVIAPRMIPPNRQERPLTSKPMTAVERETHRTENILRLYTTLVDSTEAMREGDEIARNTWMDCAEVLITDFRSNRVFYPAERHAAFTGYDREAQNVRSRKYWEARHELERNENQDFPIPSVELSIPTEYRQIHFSDWLDVFLEYALLLANTSEFDARHRCYTVIMAVLDCVVWYHDPQAILQTYICYLACALALRDDATLFNIVLRWFIRTFQFCTDAYRLFSAMNFVYPHSNHKGGKDGQMSSAVFRNGPTQKFMFRQVMNFDLNLPQDYHPEEFGGVPDFMRHTGEQIRPDDGDDSLFASPSGQTATPKEMDVVLLTLYAHILYAGGSFPNALSYYFRALSLDPKNHVVLLSIALSYIHEMLKRQTDNRHMFMLQGWAFFEEYADARREWAQTKNDADLEVLIEREIEFNRARCWQMLGVADLAIRAYEKMLSLPGSTNAQTSRGNTESDWTLEAAYAIQSMYALSGNPGMARDVTEKYLVV</sequence>
<feature type="compositionally biased region" description="Basic and acidic residues" evidence="2">
    <location>
        <begin position="119"/>
        <end position="128"/>
    </location>
</feature>
<dbReference type="InterPro" id="IPR011990">
    <property type="entry name" value="TPR-like_helical_dom_sf"/>
</dbReference>
<feature type="region of interest" description="Disordered" evidence="2">
    <location>
        <begin position="1"/>
        <end position="24"/>
    </location>
</feature>
<feature type="region of interest" description="Disordered" evidence="2">
    <location>
        <begin position="49"/>
        <end position="212"/>
    </location>
</feature>
<dbReference type="GO" id="GO:0000127">
    <property type="term" value="C:transcription factor TFIIIC complex"/>
    <property type="evidence" value="ECO:0007669"/>
    <property type="project" value="TreeGrafter"/>
</dbReference>
<dbReference type="SUPFAM" id="SSF48452">
    <property type="entry name" value="TPR-like"/>
    <property type="match status" value="1"/>
</dbReference>
<keyword evidence="4" id="KW-1185">Reference proteome</keyword>
<evidence type="ECO:0000313" key="3">
    <source>
        <dbReference type="EMBL" id="KIX05535.1"/>
    </source>
</evidence>